<sequence length="97" mass="10546">MDRNQHIGRDASRCSILPIPPPAGRMKTLLRGIAHPDPGPLRLFASDILASDTDIPARLQWSLPFEVASRGGPRCDGAARKRWGVSVSGVGIRDMVY</sequence>
<dbReference type="AlphaFoldDB" id="A0A8H6NM20"/>
<proteinExistence type="predicted"/>
<reference evidence="1" key="1">
    <citation type="journal article" date="2020" name="Phytopathology">
        <title>Genome Sequence Resources of Colletotrichum truncatum, C. plurivorum, C. musicola, and C. sojae: Four Species Pathogenic to Soybean (Glycine max).</title>
        <authorList>
            <person name="Rogerio F."/>
            <person name="Boufleur T.R."/>
            <person name="Ciampi-Guillardi M."/>
            <person name="Sukno S.A."/>
            <person name="Thon M.R."/>
            <person name="Massola Junior N.S."/>
            <person name="Baroncelli R."/>
        </authorList>
    </citation>
    <scope>NUCLEOTIDE SEQUENCE</scope>
    <source>
        <strain evidence="1">LFN00145</strain>
    </source>
</reference>
<protein>
    <submittedName>
        <fullName evidence="1">Uncharacterized protein</fullName>
    </submittedName>
</protein>
<organism evidence="1 2">
    <name type="scientific">Colletotrichum plurivorum</name>
    <dbReference type="NCBI Taxonomy" id="2175906"/>
    <lineage>
        <taxon>Eukaryota</taxon>
        <taxon>Fungi</taxon>
        <taxon>Dikarya</taxon>
        <taxon>Ascomycota</taxon>
        <taxon>Pezizomycotina</taxon>
        <taxon>Sordariomycetes</taxon>
        <taxon>Hypocreomycetidae</taxon>
        <taxon>Glomerellales</taxon>
        <taxon>Glomerellaceae</taxon>
        <taxon>Colletotrichum</taxon>
        <taxon>Colletotrichum orchidearum species complex</taxon>
    </lineage>
</organism>
<accession>A0A8H6NM20</accession>
<keyword evidence="2" id="KW-1185">Reference proteome</keyword>
<evidence type="ECO:0000313" key="2">
    <source>
        <dbReference type="Proteomes" id="UP000654918"/>
    </source>
</evidence>
<name>A0A8H6NM20_9PEZI</name>
<dbReference type="Proteomes" id="UP000654918">
    <property type="component" value="Unassembled WGS sequence"/>
</dbReference>
<evidence type="ECO:0000313" key="1">
    <source>
        <dbReference type="EMBL" id="KAF6837391.1"/>
    </source>
</evidence>
<comment type="caution">
    <text evidence="1">The sequence shown here is derived from an EMBL/GenBank/DDBJ whole genome shotgun (WGS) entry which is preliminary data.</text>
</comment>
<gene>
    <name evidence="1" type="ORF">CPLU01_03015</name>
</gene>
<dbReference type="EMBL" id="WIGO01000025">
    <property type="protein sequence ID" value="KAF6837391.1"/>
    <property type="molecule type" value="Genomic_DNA"/>
</dbReference>